<comment type="caution">
    <text evidence="2">The sequence shown here is derived from an EMBL/GenBank/DDBJ whole genome shotgun (WGS) entry which is preliminary data.</text>
</comment>
<name>A0A139BSC7_9PROT</name>
<dbReference type="EMBL" id="LSLI01000051">
    <property type="protein sequence ID" value="KXS31894.1"/>
    <property type="molecule type" value="Genomic_DNA"/>
</dbReference>
<dbReference type="AlphaFoldDB" id="A0A139BSC7"/>
<dbReference type="SUPFAM" id="SSF56935">
    <property type="entry name" value="Porins"/>
    <property type="match status" value="1"/>
</dbReference>
<protein>
    <recommendedName>
        <fullName evidence="4">Porin domain-containing protein</fullName>
    </recommendedName>
</protein>
<dbReference type="InterPro" id="IPR023614">
    <property type="entry name" value="Porin_dom_sf"/>
</dbReference>
<reference evidence="2 3" key="1">
    <citation type="submission" date="2016-02" db="EMBL/GenBank/DDBJ databases">
        <authorList>
            <person name="Wen L."/>
            <person name="He K."/>
            <person name="Yang H."/>
        </authorList>
    </citation>
    <scope>NUCLEOTIDE SEQUENCE [LARGE SCALE GENOMIC DNA]</scope>
    <source>
        <strain evidence="2">ShG14-8</strain>
    </source>
</reference>
<sequence>MTKAYYIIAALGTFAGIANADAAGTDQPMFIFGGFGSMGISHSSMGSGDYVPDSSIPSGPGRTAVWSTTNDTRIAGNVAAQFTPKISALLQIDSEYHSGNSYQPEVEWAHVKYAFTPEASIRVGRLALPTFMEAENRDIGYTYAWIHPPVEVYRQEPITNSDGFDVTYRSQTGEWGNSIKALYGSAMRPTYASPVPSDLTSRNLWGIFDTVEYGSTTIHAAFQQRKTDSGLLLTGQGETLVTDKDLSAGVQYDPGDWFMMSEWILRESTYKTSAMYVSGGYRIKKFTPYLTYAQNSLGSFLPGSPPPSQNALTLANREQSTISLGMRWDFMRDTDLKLQFDQVKLSANSNGYLENVPANVTLFGSTFHVISAVVDFIF</sequence>
<evidence type="ECO:0000313" key="2">
    <source>
        <dbReference type="EMBL" id="KXS31894.1"/>
    </source>
</evidence>
<feature type="chain" id="PRO_5007483966" description="Porin domain-containing protein" evidence="1">
    <location>
        <begin position="21"/>
        <end position="378"/>
    </location>
</feature>
<feature type="signal peptide" evidence="1">
    <location>
        <begin position="1"/>
        <end position="20"/>
    </location>
</feature>
<evidence type="ECO:0000313" key="3">
    <source>
        <dbReference type="Proteomes" id="UP000070578"/>
    </source>
</evidence>
<keyword evidence="1" id="KW-0732">Signal</keyword>
<accession>A0A139BSC7</accession>
<dbReference type="Gene3D" id="2.40.160.10">
    <property type="entry name" value="Porin"/>
    <property type="match status" value="1"/>
</dbReference>
<evidence type="ECO:0008006" key="4">
    <source>
        <dbReference type="Google" id="ProtNLM"/>
    </source>
</evidence>
<gene>
    <name evidence="2" type="ORF">AWT59_1983</name>
</gene>
<dbReference type="Proteomes" id="UP000070578">
    <property type="component" value="Unassembled WGS sequence"/>
</dbReference>
<reference evidence="2 3" key="2">
    <citation type="submission" date="2016-03" db="EMBL/GenBank/DDBJ databases">
        <title>New uncultured bacterium of the family Gallionellaceae from acid mine drainage: description and reconstruction of genome based on metagenomic analysis of microbial community.</title>
        <authorList>
            <person name="Kadnikov V."/>
            <person name="Ivasenko D."/>
            <person name="Beletsky A."/>
            <person name="Mardanov A."/>
            <person name="Danilova E."/>
            <person name="Pimenov N."/>
            <person name="Karnachuk O."/>
            <person name="Ravin N."/>
        </authorList>
    </citation>
    <scope>NUCLEOTIDE SEQUENCE [LARGE SCALE GENOMIC DNA]</scope>
    <source>
        <strain evidence="2">ShG14-8</strain>
    </source>
</reference>
<evidence type="ECO:0000256" key="1">
    <source>
        <dbReference type="SAM" id="SignalP"/>
    </source>
</evidence>
<organism evidence="2 3">
    <name type="scientific">Candidatus Gallionella acididurans</name>
    <dbReference type="NCBI Taxonomy" id="1796491"/>
    <lineage>
        <taxon>Bacteria</taxon>
        <taxon>Pseudomonadati</taxon>
        <taxon>Pseudomonadota</taxon>
        <taxon>Betaproteobacteria</taxon>
        <taxon>Nitrosomonadales</taxon>
        <taxon>Gallionellaceae</taxon>
        <taxon>Gallionella</taxon>
    </lineage>
</organism>
<proteinExistence type="predicted"/>